<evidence type="ECO:0000313" key="1">
    <source>
        <dbReference type="EMBL" id="KAI8427806.1"/>
    </source>
</evidence>
<reference evidence="1 2" key="1">
    <citation type="journal article" date="2022" name="Genome Biol. Evol.">
        <title>The Spruce Budworm Genome: Reconstructing the Evolutionary History of Antifreeze Proteins.</title>
        <authorList>
            <person name="Beliveau C."/>
            <person name="Gagne P."/>
            <person name="Picq S."/>
            <person name="Vernygora O."/>
            <person name="Keeling C.I."/>
            <person name="Pinkney K."/>
            <person name="Doucet D."/>
            <person name="Wen F."/>
            <person name="Johnston J.S."/>
            <person name="Maaroufi H."/>
            <person name="Boyle B."/>
            <person name="Laroche J."/>
            <person name="Dewar K."/>
            <person name="Juretic N."/>
            <person name="Blackburn G."/>
            <person name="Nisole A."/>
            <person name="Brunet B."/>
            <person name="Brandao M."/>
            <person name="Lumley L."/>
            <person name="Duan J."/>
            <person name="Quan G."/>
            <person name="Lucarotti C.J."/>
            <person name="Roe A.D."/>
            <person name="Sperling F.A.H."/>
            <person name="Levesque R.C."/>
            <person name="Cusson M."/>
        </authorList>
    </citation>
    <scope>NUCLEOTIDE SEQUENCE [LARGE SCALE GENOMIC DNA]</scope>
    <source>
        <strain evidence="1">Glfc:IPQL:Cfum</strain>
    </source>
</reference>
<sequence>MKPTVAADEMFPEGVGPWMDLEEVCFEIIKARGDISARAARASLHVYVAAVIAVLRRLLSLCSRCSFFLALSLPLPFTRFIIFHSII</sequence>
<comment type="caution">
    <text evidence="1">The sequence shown here is derived from an EMBL/GenBank/DDBJ whole genome shotgun (WGS) entry which is preliminary data.</text>
</comment>
<name>A0ACC0JUC5_CHOFU</name>
<evidence type="ECO:0000313" key="2">
    <source>
        <dbReference type="Proteomes" id="UP001064048"/>
    </source>
</evidence>
<gene>
    <name evidence="1" type="ORF">MSG28_002204</name>
</gene>
<protein>
    <submittedName>
        <fullName evidence="1">Uncharacterized protein</fullName>
    </submittedName>
</protein>
<dbReference type="EMBL" id="CM046103">
    <property type="protein sequence ID" value="KAI8427806.1"/>
    <property type="molecule type" value="Genomic_DNA"/>
</dbReference>
<dbReference type="Proteomes" id="UP001064048">
    <property type="component" value="Chromosome 3"/>
</dbReference>
<proteinExistence type="predicted"/>
<organism evidence="1 2">
    <name type="scientific">Choristoneura fumiferana</name>
    <name type="common">Spruce budworm moth</name>
    <name type="synonym">Archips fumiferana</name>
    <dbReference type="NCBI Taxonomy" id="7141"/>
    <lineage>
        <taxon>Eukaryota</taxon>
        <taxon>Metazoa</taxon>
        <taxon>Ecdysozoa</taxon>
        <taxon>Arthropoda</taxon>
        <taxon>Hexapoda</taxon>
        <taxon>Insecta</taxon>
        <taxon>Pterygota</taxon>
        <taxon>Neoptera</taxon>
        <taxon>Endopterygota</taxon>
        <taxon>Lepidoptera</taxon>
        <taxon>Glossata</taxon>
        <taxon>Ditrysia</taxon>
        <taxon>Tortricoidea</taxon>
        <taxon>Tortricidae</taxon>
        <taxon>Tortricinae</taxon>
        <taxon>Choristoneura</taxon>
    </lineage>
</organism>
<keyword evidence="2" id="KW-1185">Reference proteome</keyword>
<accession>A0ACC0JUC5</accession>